<evidence type="ECO:0000256" key="1">
    <source>
        <dbReference type="SAM" id="MobiDB-lite"/>
    </source>
</evidence>
<accession>A0AAW1A5M4</accession>
<dbReference type="EMBL" id="JAWNGG020000055">
    <property type="protein sequence ID" value="KAK9305178.1"/>
    <property type="molecule type" value="Genomic_DNA"/>
</dbReference>
<keyword evidence="3" id="KW-1185">Reference proteome</keyword>
<organism evidence="2 3">
    <name type="scientific">Tetragonisca angustula</name>
    <dbReference type="NCBI Taxonomy" id="166442"/>
    <lineage>
        <taxon>Eukaryota</taxon>
        <taxon>Metazoa</taxon>
        <taxon>Ecdysozoa</taxon>
        <taxon>Arthropoda</taxon>
        <taxon>Hexapoda</taxon>
        <taxon>Insecta</taxon>
        <taxon>Pterygota</taxon>
        <taxon>Neoptera</taxon>
        <taxon>Endopterygota</taxon>
        <taxon>Hymenoptera</taxon>
        <taxon>Apocrita</taxon>
        <taxon>Aculeata</taxon>
        <taxon>Apoidea</taxon>
        <taxon>Anthophila</taxon>
        <taxon>Apidae</taxon>
        <taxon>Tetragonisca</taxon>
    </lineage>
</organism>
<reference evidence="2 3" key="1">
    <citation type="submission" date="2024-05" db="EMBL/GenBank/DDBJ databases">
        <title>The nuclear and mitochondrial genome assemblies of Tetragonisca angustula (Apidae: Meliponini), a tiny yet remarkable pollinator in the Neotropics.</title>
        <authorList>
            <person name="Ferrari R."/>
            <person name="Ricardo P.C."/>
            <person name="Dias F.C."/>
            <person name="Araujo N.S."/>
            <person name="Soares D.O."/>
            <person name="Zhou Q.-S."/>
            <person name="Zhu C.-D."/>
            <person name="Coutinho L."/>
            <person name="Airas M.C."/>
            <person name="Batista T.M."/>
        </authorList>
    </citation>
    <scope>NUCLEOTIDE SEQUENCE [LARGE SCALE GENOMIC DNA]</scope>
    <source>
        <strain evidence="2">ASF017062</strain>
        <tissue evidence="2">Abdomen</tissue>
    </source>
</reference>
<comment type="caution">
    <text evidence="2">The sequence shown here is derived from an EMBL/GenBank/DDBJ whole genome shotgun (WGS) entry which is preliminary data.</text>
</comment>
<evidence type="ECO:0000313" key="2">
    <source>
        <dbReference type="EMBL" id="KAK9305178.1"/>
    </source>
</evidence>
<gene>
    <name evidence="2" type="ORF">QLX08_003698</name>
</gene>
<dbReference type="Proteomes" id="UP001432146">
    <property type="component" value="Unassembled WGS sequence"/>
</dbReference>
<feature type="region of interest" description="Disordered" evidence="1">
    <location>
        <begin position="1"/>
        <end position="37"/>
    </location>
</feature>
<sequence>MASSAGDSGLKRPPRRLGQLPRAATNFGKHYPQKPASQPFVPLSPASLGNLAAGSFFGQDQAALHMVLVCVHALRFTKASRDFSTQSELSNCGSLVSLASSGNSVLGLLKFVYSIFDD</sequence>
<name>A0AAW1A5M4_9HYME</name>
<dbReference type="AlphaFoldDB" id="A0AAW1A5M4"/>
<proteinExistence type="predicted"/>
<protein>
    <submittedName>
        <fullName evidence="2">Uncharacterized protein</fullName>
    </submittedName>
</protein>
<evidence type="ECO:0000313" key="3">
    <source>
        <dbReference type="Proteomes" id="UP001432146"/>
    </source>
</evidence>